<dbReference type="PATRIC" id="fig|1115809.3.peg.836"/>
<organism evidence="1 2">
    <name type="scientific">Segatella baroniae F0067</name>
    <dbReference type="NCBI Taxonomy" id="1115809"/>
    <lineage>
        <taxon>Bacteria</taxon>
        <taxon>Pseudomonadati</taxon>
        <taxon>Bacteroidota</taxon>
        <taxon>Bacteroidia</taxon>
        <taxon>Bacteroidales</taxon>
        <taxon>Prevotellaceae</taxon>
        <taxon>Segatella</taxon>
    </lineage>
</organism>
<keyword evidence="2" id="KW-1185">Reference proteome</keyword>
<sequence length="44" mass="5407">MKEEKISPLFYFLYKKIYYICKQSYNIYGKSNQQNKRGAYREGD</sequence>
<comment type="caution">
    <text evidence="1">The sequence shown here is derived from an EMBL/GenBank/DDBJ whole genome shotgun (WGS) entry which is preliminary data.</text>
</comment>
<accession>U2NPN1</accession>
<dbReference type="Proteomes" id="UP000016648">
    <property type="component" value="Unassembled WGS sequence"/>
</dbReference>
<evidence type="ECO:0000313" key="1">
    <source>
        <dbReference type="EMBL" id="ERK39990.1"/>
    </source>
</evidence>
<name>U2NPN1_9BACT</name>
<reference evidence="1 2" key="1">
    <citation type="submission" date="2013-08" db="EMBL/GenBank/DDBJ databases">
        <authorList>
            <person name="Durkin A.S."/>
            <person name="Haft D.R."/>
            <person name="McCorrison J."/>
            <person name="Torralba M."/>
            <person name="Gillis M."/>
            <person name="Haft D.H."/>
            <person name="Methe B."/>
            <person name="Sutton G."/>
            <person name="Nelson K.E."/>
        </authorList>
    </citation>
    <scope>NUCLEOTIDE SEQUENCE [LARGE SCALE GENOMIC DNA]</scope>
    <source>
        <strain evidence="1 2">F0067</strain>
    </source>
</reference>
<proteinExistence type="predicted"/>
<dbReference type="AlphaFoldDB" id="U2NPN1"/>
<evidence type="ECO:0000313" key="2">
    <source>
        <dbReference type="Proteomes" id="UP000016648"/>
    </source>
</evidence>
<protein>
    <submittedName>
        <fullName evidence="1">Uncharacterized protein</fullName>
    </submittedName>
</protein>
<dbReference type="EMBL" id="AWEY01000008">
    <property type="protein sequence ID" value="ERK39990.1"/>
    <property type="molecule type" value="Genomic_DNA"/>
</dbReference>
<gene>
    <name evidence="1" type="ORF">HMPREF9135_0351</name>
</gene>